<feature type="region of interest" description="Disordered" evidence="1">
    <location>
        <begin position="148"/>
        <end position="174"/>
    </location>
</feature>
<keyword evidence="3" id="KW-1185">Reference proteome</keyword>
<evidence type="ECO:0000256" key="1">
    <source>
        <dbReference type="SAM" id="MobiDB-lite"/>
    </source>
</evidence>
<name>A0A4C1U3R4_EUMVA</name>
<sequence length="570" mass="63786">MDKLSVKCLLYTKDRIALAPAACDQQEIVTKMNDSIQKRGGRTPIGRTVEGVTHLRLCKSEHFRHRCRSSSGLRSESGQPNGVNNRLVLDHSITHAAPRPSPAGSRRALRARRVVCGPAASRYVSPALFPTQISFRLFITRFGLRSVRSSRRAQPTSDPEVEVDTNPNREPTKRPYESHLFEELSSDSWSDDFNDINDSDEEGFTQVTKRKPRQPWLFATYESDFIQLSGKKLKASTSASPFTAPPLPRRPLFKIPIIQLSGAPSGSQTPRTFLHLKTLRHSSLRTRRRLVRSLRRRRQRPPKLRLGPKSLTGGYPGLPEFIRPTRDGQSRISYILLEFRVILRGVRKELPIKEVKQDLIIQNIPVQSVRRITNRAREPLDLVLITSNTTSIDNATKRQCFNGKLYGHSSKNCYQRVRCVKCLGNHGTTASTRNKDTDGPPACVLCKSGGHTANYLGYPRAPKRKPTLNNKKKTPPPVQTAPRRAPARTFMDNISHAKATAGSREDPPINSAPITSSSEDIKALMSMISIIDVGEIVLLANKFKTTPKPVEKILILAEHAPIVAIKNNKI</sequence>
<dbReference type="EMBL" id="BGZK01000122">
    <property type="protein sequence ID" value="GBP20747.1"/>
    <property type="molecule type" value="Genomic_DNA"/>
</dbReference>
<dbReference type="OrthoDB" id="4506733at2759"/>
<protein>
    <recommendedName>
        <fullName evidence="4">Nucleic-acid-binding protein from transposon X-element</fullName>
    </recommendedName>
</protein>
<organism evidence="2 3">
    <name type="scientific">Eumeta variegata</name>
    <name type="common">Bagworm moth</name>
    <name type="synonym">Eumeta japonica</name>
    <dbReference type="NCBI Taxonomy" id="151549"/>
    <lineage>
        <taxon>Eukaryota</taxon>
        <taxon>Metazoa</taxon>
        <taxon>Ecdysozoa</taxon>
        <taxon>Arthropoda</taxon>
        <taxon>Hexapoda</taxon>
        <taxon>Insecta</taxon>
        <taxon>Pterygota</taxon>
        <taxon>Neoptera</taxon>
        <taxon>Endopterygota</taxon>
        <taxon>Lepidoptera</taxon>
        <taxon>Glossata</taxon>
        <taxon>Ditrysia</taxon>
        <taxon>Tineoidea</taxon>
        <taxon>Psychidae</taxon>
        <taxon>Oiketicinae</taxon>
        <taxon>Eumeta</taxon>
    </lineage>
</organism>
<comment type="caution">
    <text evidence="2">The sequence shown here is derived from an EMBL/GenBank/DDBJ whole genome shotgun (WGS) entry which is preliminary data.</text>
</comment>
<dbReference type="AlphaFoldDB" id="A0A4C1U3R4"/>
<evidence type="ECO:0008006" key="4">
    <source>
        <dbReference type="Google" id="ProtNLM"/>
    </source>
</evidence>
<feature type="compositionally biased region" description="Basic residues" evidence="1">
    <location>
        <begin position="461"/>
        <end position="474"/>
    </location>
</feature>
<evidence type="ECO:0000313" key="3">
    <source>
        <dbReference type="Proteomes" id="UP000299102"/>
    </source>
</evidence>
<accession>A0A4C1U3R4</accession>
<gene>
    <name evidence="2" type="ORF">EVAR_14472_1</name>
</gene>
<feature type="region of interest" description="Disordered" evidence="1">
    <location>
        <begin position="457"/>
        <end position="484"/>
    </location>
</feature>
<reference evidence="2 3" key="1">
    <citation type="journal article" date="2019" name="Commun. Biol.">
        <title>The bagworm genome reveals a unique fibroin gene that provides high tensile strength.</title>
        <authorList>
            <person name="Kono N."/>
            <person name="Nakamura H."/>
            <person name="Ohtoshi R."/>
            <person name="Tomita M."/>
            <person name="Numata K."/>
            <person name="Arakawa K."/>
        </authorList>
    </citation>
    <scope>NUCLEOTIDE SEQUENCE [LARGE SCALE GENOMIC DNA]</scope>
</reference>
<evidence type="ECO:0000313" key="2">
    <source>
        <dbReference type="EMBL" id="GBP20747.1"/>
    </source>
</evidence>
<dbReference type="Proteomes" id="UP000299102">
    <property type="component" value="Unassembled WGS sequence"/>
</dbReference>
<proteinExistence type="predicted"/>